<keyword evidence="2 5" id="KW-0479">Metal-binding</keyword>
<dbReference type="PANTHER" id="PTHR47991">
    <property type="entry name" value="OXOGLUTARATE/IRON-DEPENDENT DIOXYGENASE"/>
    <property type="match status" value="1"/>
</dbReference>
<dbReference type="EMBL" id="GGEC01028620">
    <property type="protein sequence ID" value="MBX09104.1"/>
    <property type="molecule type" value="Transcribed_RNA"/>
</dbReference>
<dbReference type="AlphaFoldDB" id="A0A2P2KTQ2"/>
<evidence type="ECO:0000313" key="7">
    <source>
        <dbReference type="EMBL" id="MBX09104.1"/>
    </source>
</evidence>
<dbReference type="InterPro" id="IPR005123">
    <property type="entry name" value="Oxoglu/Fe-dep_dioxygenase_dom"/>
</dbReference>
<dbReference type="GO" id="GO:0031418">
    <property type="term" value="F:L-ascorbic acid binding"/>
    <property type="evidence" value="ECO:0007669"/>
    <property type="project" value="UniProtKB-KW"/>
</dbReference>
<accession>A0A2P2KTQ2</accession>
<dbReference type="InterPro" id="IPR026992">
    <property type="entry name" value="DIOX_N"/>
</dbReference>
<dbReference type="InterPro" id="IPR044861">
    <property type="entry name" value="IPNS-like_FE2OG_OXY"/>
</dbReference>
<name>A0A2P2KTQ2_RHIMU</name>
<dbReference type="Gene3D" id="2.60.120.330">
    <property type="entry name" value="B-lactam Antibiotic, Isopenicillin N Synthase, Chain"/>
    <property type="match status" value="1"/>
</dbReference>
<evidence type="ECO:0000259" key="6">
    <source>
        <dbReference type="PROSITE" id="PS51471"/>
    </source>
</evidence>
<keyword evidence="3" id="KW-0847">Vitamin C</keyword>
<keyword evidence="5" id="KW-0560">Oxidoreductase</keyword>
<organism evidence="7">
    <name type="scientific">Rhizophora mucronata</name>
    <name type="common">Asiatic mangrove</name>
    <dbReference type="NCBI Taxonomy" id="61149"/>
    <lineage>
        <taxon>Eukaryota</taxon>
        <taxon>Viridiplantae</taxon>
        <taxon>Streptophyta</taxon>
        <taxon>Embryophyta</taxon>
        <taxon>Tracheophyta</taxon>
        <taxon>Spermatophyta</taxon>
        <taxon>Magnoliopsida</taxon>
        <taxon>eudicotyledons</taxon>
        <taxon>Gunneridae</taxon>
        <taxon>Pentapetalae</taxon>
        <taxon>rosids</taxon>
        <taxon>fabids</taxon>
        <taxon>Malpighiales</taxon>
        <taxon>Rhizophoraceae</taxon>
        <taxon>Rhizophora</taxon>
    </lineage>
</organism>
<proteinExistence type="inferred from homology"/>
<dbReference type="Pfam" id="PF03171">
    <property type="entry name" value="2OG-FeII_Oxy"/>
    <property type="match status" value="1"/>
</dbReference>
<dbReference type="PRINTS" id="PR00682">
    <property type="entry name" value="IPNSYNTHASE"/>
</dbReference>
<dbReference type="SUPFAM" id="SSF51197">
    <property type="entry name" value="Clavaminate synthase-like"/>
    <property type="match status" value="1"/>
</dbReference>
<reference evidence="7" key="1">
    <citation type="submission" date="2018-02" db="EMBL/GenBank/DDBJ databases">
        <title>Rhizophora mucronata_Transcriptome.</title>
        <authorList>
            <person name="Meera S.P."/>
            <person name="Sreeshan A."/>
            <person name="Augustine A."/>
        </authorList>
    </citation>
    <scope>NUCLEOTIDE SEQUENCE</scope>
    <source>
        <tissue evidence="7">Leaf</tissue>
    </source>
</reference>
<evidence type="ECO:0000256" key="1">
    <source>
        <dbReference type="ARBA" id="ARBA00008056"/>
    </source>
</evidence>
<dbReference type="FunFam" id="2.60.120.330:FF:000012">
    <property type="entry name" value="Gibberellin 20 oxidase 1"/>
    <property type="match status" value="1"/>
</dbReference>
<dbReference type="PROSITE" id="PS51471">
    <property type="entry name" value="FE2OG_OXY"/>
    <property type="match status" value="1"/>
</dbReference>
<evidence type="ECO:0000256" key="3">
    <source>
        <dbReference type="ARBA" id="ARBA00022896"/>
    </source>
</evidence>
<keyword evidence="4 5" id="KW-0408">Iron</keyword>
<dbReference type="GO" id="GO:0016491">
    <property type="term" value="F:oxidoreductase activity"/>
    <property type="evidence" value="ECO:0007669"/>
    <property type="project" value="UniProtKB-KW"/>
</dbReference>
<dbReference type="InterPro" id="IPR027443">
    <property type="entry name" value="IPNS-like_sf"/>
</dbReference>
<comment type="similarity">
    <text evidence="1 5">Belongs to the iron/ascorbate-dependent oxidoreductase family.</text>
</comment>
<protein>
    <submittedName>
        <fullName evidence="7">Uncharacterized protein MANES_17G095300</fullName>
    </submittedName>
</protein>
<evidence type="ECO:0000256" key="5">
    <source>
        <dbReference type="RuleBase" id="RU003682"/>
    </source>
</evidence>
<feature type="domain" description="Fe2OG dioxygenase" evidence="6">
    <location>
        <begin position="198"/>
        <end position="299"/>
    </location>
</feature>
<dbReference type="GO" id="GO:0046872">
    <property type="term" value="F:metal ion binding"/>
    <property type="evidence" value="ECO:0007669"/>
    <property type="project" value="UniProtKB-KW"/>
</dbReference>
<sequence>MREVDPAFIQPLEHRPKPKTIQAEGIPLIDLSILSSPDGTVADPDALDGLVKEIGSACREWGFFQVINHGVPPEKLEKIMDVSRKFYDQPLEEKRKVRRSENRPTGYNNTELTKNVRDWKEIFDFMVQNPTLVYASPGPENDEVLELRNLVPEYPPELRQVMEVYAKEMEKLAYNLLELIALSLGLPAKRLNSFFKGQISLLRLNHYPPCPSPQLALGLGRHKDGGALTIVAQDDVGGLEVKRKSDDEWILVAPTPNAFVINVGDIMQVWSNEIYQSVEHRVIVNSEKERFSVPFFFNPAYYTLVKPLEELLNEKNPAKYAPYRWGKFWSDRKRSNFTKLNVPNIQISDFRIAELEDKLVGSTIN</sequence>
<evidence type="ECO:0000256" key="2">
    <source>
        <dbReference type="ARBA" id="ARBA00022723"/>
    </source>
</evidence>
<dbReference type="InterPro" id="IPR050295">
    <property type="entry name" value="Plant_2OG-oxidoreductases"/>
</dbReference>
<dbReference type="Pfam" id="PF14226">
    <property type="entry name" value="DIOX_N"/>
    <property type="match status" value="1"/>
</dbReference>
<evidence type="ECO:0000256" key="4">
    <source>
        <dbReference type="ARBA" id="ARBA00023004"/>
    </source>
</evidence>